<organism evidence="4 5">
    <name type="scientific">Dyadobacter jejuensis</name>
    <dbReference type="NCBI Taxonomy" id="1082580"/>
    <lineage>
        <taxon>Bacteria</taxon>
        <taxon>Pseudomonadati</taxon>
        <taxon>Bacteroidota</taxon>
        <taxon>Cytophagia</taxon>
        <taxon>Cytophagales</taxon>
        <taxon>Spirosomataceae</taxon>
        <taxon>Dyadobacter</taxon>
    </lineage>
</organism>
<dbReference type="Gene3D" id="2.120.10.80">
    <property type="entry name" value="Kelch-type beta propeller"/>
    <property type="match status" value="2"/>
</dbReference>
<dbReference type="SUPFAM" id="SSF117281">
    <property type="entry name" value="Kelch motif"/>
    <property type="match status" value="1"/>
</dbReference>
<evidence type="ECO:0000313" key="4">
    <source>
        <dbReference type="EMBL" id="PWJ57429.1"/>
    </source>
</evidence>
<dbReference type="InterPro" id="IPR015915">
    <property type="entry name" value="Kelch-typ_b-propeller"/>
</dbReference>
<gene>
    <name evidence="4" type="ORF">CLV98_107137</name>
</gene>
<keyword evidence="1" id="KW-0880">Kelch repeat</keyword>
<proteinExistence type="predicted"/>
<feature type="signal peptide" evidence="3">
    <location>
        <begin position="1"/>
        <end position="22"/>
    </location>
</feature>
<dbReference type="Proteomes" id="UP000245880">
    <property type="component" value="Unassembled WGS sequence"/>
</dbReference>
<evidence type="ECO:0008006" key="6">
    <source>
        <dbReference type="Google" id="ProtNLM"/>
    </source>
</evidence>
<name>A0A316AJL4_9BACT</name>
<dbReference type="PANTHER" id="PTHR45632">
    <property type="entry name" value="LD33804P"/>
    <property type="match status" value="1"/>
</dbReference>
<feature type="chain" id="PRO_5016462599" description="Galactose oxidase-like protein" evidence="3">
    <location>
        <begin position="23"/>
        <end position="342"/>
    </location>
</feature>
<sequence length="342" mass="36768">MFNTFKKTSIALLMASTALVQIGCNNDDAEADKLGNWYRDGIPSFGGSARARAVSFQIGDKGYVGTGLTNETVSRVQDFWSYNAAAKIWSQTAAFPGTGRTDAVSFVVGGKAYVGLGYDSNTISDLAYKKDFFAYDPSSNTWSEVAEYIGGTRQYATAFTQGNYGYVGLGYNGSGYYQDFYQYDPTSDSWKEIATFTGGKRRGAVSFTVNGSSYVGFGTSNSGASTSDLYQFNPTGNGGLGAWVKMENDDEDFPSRTHAFALVINEKAYIVGGTGLSDCWEYTPGTNEWDEATGFEGGQRGFAAGFVMGNLGYFGTGSPSGSAGYDDWWAFDPTAVQDDDDN</sequence>
<evidence type="ECO:0000313" key="5">
    <source>
        <dbReference type="Proteomes" id="UP000245880"/>
    </source>
</evidence>
<evidence type="ECO:0000256" key="3">
    <source>
        <dbReference type="SAM" id="SignalP"/>
    </source>
</evidence>
<keyword evidence="5" id="KW-1185">Reference proteome</keyword>
<reference evidence="4 5" key="1">
    <citation type="submission" date="2018-03" db="EMBL/GenBank/DDBJ databases">
        <title>Genomic Encyclopedia of Archaeal and Bacterial Type Strains, Phase II (KMG-II): from individual species to whole genera.</title>
        <authorList>
            <person name="Goeker M."/>
        </authorList>
    </citation>
    <scope>NUCLEOTIDE SEQUENCE [LARGE SCALE GENOMIC DNA]</scope>
    <source>
        <strain evidence="4 5">DSM 100346</strain>
    </source>
</reference>
<comment type="caution">
    <text evidence="4">The sequence shown here is derived from an EMBL/GenBank/DDBJ whole genome shotgun (WGS) entry which is preliminary data.</text>
</comment>
<dbReference type="RefSeq" id="WP_229203381.1">
    <property type="nucleotide sequence ID" value="NZ_QGDT01000007.1"/>
</dbReference>
<keyword evidence="2" id="KW-0677">Repeat</keyword>
<evidence type="ECO:0000256" key="2">
    <source>
        <dbReference type="ARBA" id="ARBA00022737"/>
    </source>
</evidence>
<dbReference type="Pfam" id="PF24681">
    <property type="entry name" value="Kelch_KLHDC2_KLHL20_DRC7"/>
    <property type="match status" value="1"/>
</dbReference>
<dbReference type="PANTHER" id="PTHR45632:SF3">
    <property type="entry name" value="KELCH-LIKE PROTEIN 32"/>
    <property type="match status" value="1"/>
</dbReference>
<keyword evidence="3" id="KW-0732">Signal</keyword>
<dbReference type="AlphaFoldDB" id="A0A316AJL4"/>
<evidence type="ECO:0000256" key="1">
    <source>
        <dbReference type="ARBA" id="ARBA00022441"/>
    </source>
</evidence>
<dbReference type="EMBL" id="QGDT01000007">
    <property type="protein sequence ID" value="PWJ57429.1"/>
    <property type="molecule type" value="Genomic_DNA"/>
</dbReference>
<accession>A0A316AJL4</accession>
<protein>
    <recommendedName>
        <fullName evidence="6">Galactose oxidase-like protein</fullName>
    </recommendedName>
</protein>